<reference evidence="15" key="1">
    <citation type="submission" date="2017-03" db="EMBL/GenBank/DDBJ databases">
        <authorList>
            <person name="Sharma R."/>
            <person name="Thines M."/>
        </authorList>
    </citation>
    <scope>NUCLEOTIDE SEQUENCE [LARGE SCALE GENOMIC DNA]</scope>
</reference>
<evidence type="ECO:0000256" key="12">
    <source>
        <dbReference type="SAM" id="Phobius"/>
    </source>
</evidence>
<keyword evidence="2" id="KW-0813">Transport</keyword>
<evidence type="ECO:0000256" key="6">
    <source>
        <dbReference type="ARBA" id="ARBA00022989"/>
    </source>
</evidence>
<keyword evidence="8 12" id="KW-0472">Membrane</keyword>
<evidence type="ECO:0000256" key="10">
    <source>
        <dbReference type="SAM" id="Coils"/>
    </source>
</evidence>
<evidence type="ECO:0000256" key="9">
    <source>
        <dbReference type="ARBA" id="ARBA00037934"/>
    </source>
</evidence>
<keyword evidence="7 10" id="KW-0175">Coiled coil</keyword>
<dbReference type="PANTHER" id="PTHR12825:SF0">
    <property type="entry name" value="VESICLE TRANSPORT PROTEIN SEC20"/>
    <property type="match status" value="1"/>
</dbReference>
<evidence type="ECO:0000256" key="1">
    <source>
        <dbReference type="ARBA" id="ARBA00004163"/>
    </source>
</evidence>
<feature type="transmembrane region" description="Helical" evidence="12">
    <location>
        <begin position="269"/>
        <end position="291"/>
    </location>
</feature>
<keyword evidence="3 12" id="KW-0812">Transmembrane</keyword>
<dbReference type="InterPro" id="IPR005606">
    <property type="entry name" value="Sec20"/>
</dbReference>
<feature type="coiled-coil region" evidence="10">
    <location>
        <begin position="51"/>
        <end position="78"/>
    </location>
</feature>
<feature type="transmembrane region" description="Helical" evidence="12">
    <location>
        <begin position="239"/>
        <end position="257"/>
    </location>
</feature>
<accession>A0A1W5DB02</accession>
<keyword evidence="4" id="KW-0256">Endoplasmic reticulum</keyword>
<dbReference type="InterPro" id="IPR056173">
    <property type="entry name" value="Sec20_C"/>
</dbReference>
<keyword evidence="6 12" id="KW-1133">Transmembrane helix</keyword>
<comment type="subcellular location">
    <subcellularLocation>
        <location evidence="1">Endoplasmic reticulum membrane</location>
        <topology evidence="1">Single-pass type IV membrane protein</topology>
    </subcellularLocation>
</comment>
<feature type="region of interest" description="Disordered" evidence="11">
    <location>
        <begin position="140"/>
        <end position="161"/>
    </location>
</feature>
<dbReference type="EMBL" id="FWEW01003623">
    <property type="protein sequence ID" value="SLM40059.1"/>
    <property type="molecule type" value="Genomic_DNA"/>
</dbReference>
<evidence type="ECO:0000313" key="14">
    <source>
        <dbReference type="EMBL" id="SLM40059.1"/>
    </source>
</evidence>
<proteinExistence type="inferred from homology"/>
<dbReference type="Proteomes" id="UP000192927">
    <property type="component" value="Unassembled WGS sequence"/>
</dbReference>
<evidence type="ECO:0000259" key="13">
    <source>
        <dbReference type="Pfam" id="PF03908"/>
    </source>
</evidence>
<sequence length="425" mass="46648">MNTQAIAIRLNVLSDAHKQTLQFINRLAKLPIQPGSSSLDPDEADARLELSAEIHQSLKDQEEEFELLRQESEDLINSGSWGSASRRRDGDNQSSRTALAAQVARLGEDLKLARTQFRKAQLQAKRNAESAKQKERELLFAGAKDRSNTPGGHRRRGQEKLSQDELLVAASADVTAGLRRLHQLGQTELSKGQFVRETLQQSKAAIASLTESYSNLDTLLSSSRTLVSTLIHSQKSDTWYLETAFYILATTILWLIFRRLLYGPLWWFLWLPIKLFFRIIVGTFAASVSVLGGASSSSTLSQASERFSTSLIVKPSAKGGIPSFARGMAQPSFAVGGGGAGAKLAQPGQATPRSAGDDSISDQVGAMAEESRRQGELGAASSQQSGQGTVLRERTEDEPPNRKKRMWEENVEVPKQGEQQNRDEL</sequence>
<evidence type="ECO:0000256" key="2">
    <source>
        <dbReference type="ARBA" id="ARBA00022448"/>
    </source>
</evidence>
<dbReference type="GO" id="GO:0005789">
    <property type="term" value="C:endoplasmic reticulum membrane"/>
    <property type="evidence" value="ECO:0007669"/>
    <property type="project" value="UniProtKB-SubCell"/>
</dbReference>
<evidence type="ECO:0000256" key="8">
    <source>
        <dbReference type="ARBA" id="ARBA00023136"/>
    </source>
</evidence>
<evidence type="ECO:0000256" key="11">
    <source>
        <dbReference type="SAM" id="MobiDB-lite"/>
    </source>
</evidence>
<dbReference type="AlphaFoldDB" id="A0A1W5DB02"/>
<evidence type="ECO:0000256" key="5">
    <source>
        <dbReference type="ARBA" id="ARBA00022892"/>
    </source>
</evidence>
<evidence type="ECO:0000256" key="7">
    <source>
        <dbReference type="ARBA" id="ARBA00023054"/>
    </source>
</evidence>
<name>A0A1W5DB02_9LECA</name>
<comment type="similarity">
    <text evidence="9">Belongs to the SEC20 family.</text>
</comment>
<feature type="region of interest" description="Disordered" evidence="11">
    <location>
        <begin position="339"/>
        <end position="425"/>
    </location>
</feature>
<protein>
    <submittedName>
        <fullName evidence="14">Sec20</fullName>
    </submittedName>
</protein>
<dbReference type="GO" id="GO:0031201">
    <property type="term" value="C:SNARE complex"/>
    <property type="evidence" value="ECO:0007669"/>
    <property type="project" value="TreeGrafter"/>
</dbReference>
<evidence type="ECO:0000313" key="15">
    <source>
        <dbReference type="Proteomes" id="UP000192927"/>
    </source>
</evidence>
<feature type="compositionally biased region" description="Basic and acidic residues" evidence="11">
    <location>
        <begin position="391"/>
        <end position="401"/>
    </location>
</feature>
<dbReference type="Pfam" id="PF03908">
    <property type="entry name" value="Sec20"/>
    <property type="match status" value="1"/>
</dbReference>
<evidence type="ECO:0000256" key="4">
    <source>
        <dbReference type="ARBA" id="ARBA00022824"/>
    </source>
</evidence>
<dbReference type="GO" id="GO:0006890">
    <property type="term" value="P:retrograde vesicle-mediated transport, Golgi to endoplasmic reticulum"/>
    <property type="evidence" value="ECO:0007669"/>
    <property type="project" value="InterPro"/>
</dbReference>
<organism evidence="14 15">
    <name type="scientific">Lasallia pustulata</name>
    <dbReference type="NCBI Taxonomy" id="136370"/>
    <lineage>
        <taxon>Eukaryota</taxon>
        <taxon>Fungi</taxon>
        <taxon>Dikarya</taxon>
        <taxon>Ascomycota</taxon>
        <taxon>Pezizomycotina</taxon>
        <taxon>Lecanoromycetes</taxon>
        <taxon>OSLEUM clade</taxon>
        <taxon>Umbilicariomycetidae</taxon>
        <taxon>Umbilicariales</taxon>
        <taxon>Umbilicariaceae</taxon>
        <taxon>Lasallia</taxon>
    </lineage>
</organism>
<dbReference type="GO" id="GO:0005484">
    <property type="term" value="F:SNAP receptor activity"/>
    <property type="evidence" value="ECO:0007669"/>
    <property type="project" value="InterPro"/>
</dbReference>
<dbReference type="PANTHER" id="PTHR12825">
    <property type="entry name" value="BNIP1-RELATED"/>
    <property type="match status" value="1"/>
</dbReference>
<keyword evidence="15" id="KW-1185">Reference proteome</keyword>
<feature type="domain" description="Sec20 C-terminal" evidence="13">
    <location>
        <begin position="171"/>
        <end position="260"/>
    </location>
</feature>
<keyword evidence="5" id="KW-0931">ER-Golgi transport</keyword>
<evidence type="ECO:0000256" key="3">
    <source>
        <dbReference type="ARBA" id="ARBA00022692"/>
    </source>
</evidence>